<keyword evidence="12" id="KW-1185">Reference proteome</keyword>
<dbReference type="PANTHER" id="PTHR21137">
    <property type="entry name" value="ODORANT RECEPTOR"/>
    <property type="match status" value="1"/>
</dbReference>
<evidence type="ECO:0000256" key="8">
    <source>
        <dbReference type="ARBA" id="ARBA00023170"/>
    </source>
</evidence>
<dbReference type="GO" id="GO:0005886">
    <property type="term" value="C:plasma membrane"/>
    <property type="evidence" value="ECO:0007669"/>
    <property type="project" value="UniProtKB-SubCell"/>
</dbReference>
<evidence type="ECO:0000256" key="7">
    <source>
        <dbReference type="ARBA" id="ARBA00023136"/>
    </source>
</evidence>
<accession>A0AAV2N308</accession>
<evidence type="ECO:0000256" key="2">
    <source>
        <dbReference type="ARBA" id="ARBA00022475"/>
    </source>
</evidence>
<dbReference type="GO" id="GO:0007165">
    <property type="term" value="P:signal transduction"/>
    <property type="evidence" value="ECO:0007669"/>
    <property type="project" value="UniProtKB-KW"/>
</dbReference>
<dbReference type="PANTHER" id="PTHR21137:SF35">
    <property type="entry name" value="ODORANT RECEPTOR 19A-RELATED"/>
    <property type="match status" value="1"/>
</dbReference>
<evidence type="ECO:0000256" key="3">
    <source>
        <dbReference type="ARBA" id="ARBA00022606"/>
    </source>
</evidence>
<feature type="transmembrane region" description="Helical" evidence="10">
    <location>
        <begin position="62"/>
        <end position="81"/>
    </location>
</feature>
<keyword evidence="9 10" id="KW-0807">Transducer</keyword>
<evidence type="ECO:0000313" key="12">
    <source>
        <dbReference type="Proteomes" id="UP001497644"/>
    </source>
</evidence>
<name>A0AAV2N308_9HYME</name>
<comment type="similarity">
    <text evidence="10">Belongs to the insect chemoreceptor superfamily. Heteromeric odorant receptor channel (TC 1.A.69) family.</text>
</comment>
<dbReference type="GO" id="GO:0005549">
    <property type="term" value="F:odorant binding"/>
    <property type="evidence" value="ECO:0007669"/>
    <property type="project" value="InterPro"/>
</dbReference>
<keyword evidence="7 10" id="KW-0472">Membrane</keyword>
<evidence type="ECO:0000256" key="5">
    <source>
        <dbReference type="ARBA" id="ARBA00022725"/>
    </source>
</evidence>
<evidence type="ECO:0000256" key="4">
    <source>
        <dbReference type="ARBA" id="ARBA00022692"/>
    </source>
</evidence>
<evidence type="ECO:0000313" key="11">
    <source>
        <dbReference type="EMBL" id="CAL1674359.1"/>
    </source>
</evidence>
<feature type="transmembrane region" description="Helical" evidence="10">
    <location>
        <begin position="123"/>
        <end position="144"/>
    </location>
</feature>
<keyword evidence="3 10" id="KW-0716">Sensory transduction</keyword>
<dbReference type="Proteomes" id="UP001497644">
    <property type="component" value="Chromosome 1"/>
</dbReference>
<dbReference type="InterPro" id="IPR004117">
    <property type="entry name" value="7tm6_olfct_rcpt"/>
</dbReference>
<comment type="subcellular location">
    <subcellularLocation>
        <location evidence="1 10">Cell membrane</location>
        <topology evidence="1 10">Multi-pass membrane protein</topology>
    </subcellularLocation>
</comment>
<dbReference type="AlphaFoldDB" id="A0AAV2N308"/>
<gene>
    <name evidence="11" type="ORF">LPLAT_LOCUS1043</name>
</gene>
<evidence type="ECO:0000256" key="9">
    <source>
        <dbReference type="ARBA" id="ARBA00023224"/>
    </source>
</evidence>
<keyword evidence="4 10" id="KW-0812">Transmembrane</keyword>
<feature type="transmembrane region" description="Helical" evidence="10">
    <location>
        <begin position="253"/>
        <end position="276"/>
    </location>
</feature>
<feature type="transmembrane region" description="Helical" evidence="10">
    <location>
        <begin position="181"/>
        <end position="205"/>
    </location>
</feature>
<organism evidence="11 12">
    <name type="scientific">Lasius platythorax</name>
    <dbReference type="NCBI Taxonomy" id="488582"/>
    <lineage>
        <taxon>Eukaryota</taxon>
        <taxon>Metazoa</taxon>
        <taxon>Ecdysozoa</taxon>
        <taxon>Arthropoda</taxon>
        <taxon>Hexapoda</taxon>
        <taxon>Insecta</taxon>
        <taxon>Pterygota</taxon>
        <taxon>Neoptera</taxon>
        <taxon>Endopterygota</taxon>
        <taxon>Hymenoptera</taxon>
        <taxon>Apocrita</taxon>
        <taxon>Aculeata</taxon>
        <taxon>Formicoidea</taxon>
        <taxon>Formicidae</taxon>
        <taxon>Formicinae</taxon>
        <taxon>Lasius</taxon>
        <taxon>Lasius</taxon>
    </lineage>
</organism>
<keyword evidence="5 10" id="KW-0552">Olfaction</keyword>
<keyword evidence="8 10" id="KW-0675">Receptor</keyword>
<protein>
    <recommendedName>
        <fullName evidence="10">Odorant receptor</fullName>
    </recommendedName>
</protein>
<dbReference type="EMBL" id="OZ034824">
    <property type="protein sequence ID" value="CAL1674359.1"/>
    <property type="molecule type" value="Genomic_DNA"/>
</dbReference>
<reference evidence="11 12" key="1">
    <citation type="submission" date="2024-04" db="EMBL/GenBank/DDBJ databases">
        <authorList>
            <consortium name="Molecular Ecology Group"/>
        </authorList>
    </citation>
    <scope>NUCLEOTIDE SEQUENCE [LARGE SCALE GENOMIC DNA]</scope>
</reference>
<evidence type="ECO:0000256" key="6">
    <source>
        <dbReference type="ARBA" id="ARBA00022989"/>
    </source>
</evidence>
<feature type="transmembrane region" description="Helical" evidence="10">
    <location>
        <begin position="21"/>
        <end position="42"/>
    </location>
</feature>
<evidence type="ECO:0000256" key="1">
    <source>
        <dbReference type="ARBA" id="ARBA00004651"/>
    </source>
</evidence>
<evidence type="ECO:0000256" key="10">
    <source>
        <dbReference type="RuleBase" id="RU351113"/>
    </source>
</evidence>
<keyword evidence="6 10" id="KW-1133">Transmembrane helix</keyword>
<sequence>MQTTLSRLVRFGLHIYGIWPYAPSTVLFRLYWIMMLSMAQVFQYRYVIVNIHMDDFSQFMDGVSSAMASSLLYIKLVLLWTNQRIFFDMLQMMSADWQDHITSRYSSRVMTKTANIAHRASRWIIGFQMVAVVFYSAGVLAANIDNPERVEPYKRELILKMELPFNISTNSIYVAVQSVQFYHLFFVACGITTINSLLVTLILHVSGQIDILRERLMKAFSKNATGSTEEITMQSLITKHQQIIIFSESIENLYTYIAFMMLLSDTLIICCLGYVIATSLDTPNAAAILVKSVLFYITMNLEAFIYCLSGEYLSAKSKMIGNAAYDSLWYDFPAKESRMILFVIIRSQKRLAITSGKIMDLSLERFTSVVKASASYLSLLLAMY</sequence>
<dbReference type="Pfam" id="PF02949">
    <property type="entry name" value="7tm_6"/>
    <property type="match status" value="1"/>
</dbReference>
<keyword evidence="2" id="KW-1003">Cell membrane</keyword>
<feature type="transmembrane region" description="Helical" evidence="10">
    <location>
        <begin position="288"/>
        <end position="309"/>
    </location>
</feature>
<comment type="caution">
    <text evidence="10">Lacks conserved residue(s) required for the propagation of feature annotation.</text>
</comment>
<proteinExistence type="inferred from homology"/>
<dbReference type="GO" id="GO:0004984">
    <property type="term" value="F:olfactory receptor activity"/>
    <property type="evidence" value="ECO:0007669"/>
    <property type="project" value="InterPro"/>
</dbReference>